<dbReference type="Pfam" id="PF07963">
    <property type="entry name" value="N_methyl"/>
    <property type="match status" value="1"/>
</dbReference>
<keyword evidence="1" id="KW-1133">Transmembrane helix</keyword>
<sequence length="139" mass="13724">MKQVQRGFTLIELVMVIVILGVLAAVAIPKFVDLKADAQQASMQGVAGAAASASAINYGGCSIATAASAPTKCKAVNTCTSVGTVLSGGSFPTGYTAASTTTELAAAAASNGETRTCKLTLAGYTASPDVTFEVIGAGN</sequence>
<dbReference type="RefSeq" id="WP_011465635.1">
    <property type="nucleotide sequence ID" value="NC_007908.1"/>
</dbReference>
<dbReference type="PROSITE" id="PS00409">
    <property type="entry name" value="PROKAR_NTER_METHYL"/>
    <property type="match status" value="1"/>
</dbReference>
<dbReference type="Gene3D" id="3.30.700.10">
    <property type="entry name" value="Glycoprotein, Type 4 Pilin"/>
    <property type="match status" value="1"/>
</dbReference>
<proteinExistence type="predicted"/>
<name>Q21T31_ALBFT</name>
<dbReference type="STRING" id="338969.Rfer_3363"/>
<dbReference type="eggNOG" id="COG2165">
    <property type="taxonomic scope" value="Bacteria"/>
</dbReference>
<accession>Q21T31</accession>
<protein>
    <submittedName>
        <fullName evidence="2">Methylation</fullName>
    </submittedName>
</protein>
<keyword evidence="1" id="KW-0812">Transmembrane</keyword>
<dbReference type="InterPro" id="IPR045584">
    <property type="entry name" value="Pilin-like"/>
</dbReference>
<dbReference type="HOGENOM" id="CLU_098637_4_0_4"/>
<keyword evidence="1" id="KW-0472">Membrane</keyword>
<dbReference type="AlphaFoldDB" id="Q21T31"/>
<feature type="transmembrane region" description="Helical" evidence="1">
    <location>
        <begin position="7"/>
        <end position="28"/>
    </location>
</feature>
<evidence type="ECO:0000313" key="3">
    <source>
        <dbReference type="Proteomes" id="UP000008332"/>
    </source>
</evidence>
<organism evidence="2 3">
    <name type="scientific">Albidiferax ferrireducens (strain ATCC BAA-621 / DSM 15236 / T118)</name>
    <name type="common">Rhodoferax ferrireducens</name>
    <dbReference type="NCBI Taxonomy" id="338969"/>
    <lineage>
        <taxon>Bacteria</taxon>
        <taxon>Pseudomonadati</taxon>
        <taxon>Pseudomonadota</taxon>
        <taxon>Betaproteobacteria</taxon>
        <taxon>Burkholderiales</taxon>
        <taxon>Comamonadaceae</taxon>
        <taxon>Rhodoferax</taxon>
    </lineage>
</organism>
<dbReference type="NCBIfam" id="TIGR02532">
    <property type="entry name" value="IV_pilin_GFxxxE"/>
    <property type="match status" value="1"/>
</dbReference>
<dbReference type="Proteomes" id="UP000008332">
    <property type="component" value="Chromosome"/>
</dbReference>
<reference evidence="3" key="1">
    <citation type="submission" date="2006-02" db="EMBL/GenBank/DDBJ databases">
        <title>Complete sequence of chromosome of Rhodoferax ferrireducens DSM 15236.</title>
        <authorList>
            <person name="Copeland A."/>
            <person name="Lucas S."/>
            <person name="Lapidus A."/>
            <person name="Barry K."/>
            <person name="Detter J.C."/>
            <person name="Glavina del Rio T."/>
            <person name="Hammon N."/>
            <person name="Israni S."/>
            <person name="Pitluck S."/>
            <person name="Brettin T."/>
            <person name="Bruce D."/>
            <person name="Han C."/>
            <person name="Tapia R."/>
            <person name="Gilna P."/>
            <person name="Kiss H."/>
            <person name="Schmutz J."/>
            <person name="Larimer F."/>
            <person name="Land M."/>
            <person name="Kyrpides N."/>
            <person name="Ivanova N."/>
            <person name="Richardson P."/>
        </authorList>
    </citation>
    <scope>NUCLEOTIDE SEQUENCE [LARGE SCALE GENOMIC DNA]</scope>
    <source>
        <strain evidence="3">ATCC BAA-621 / DSM 15236 / T118</strain>
    </source>
</reference>
<dbReference type="EMBL" id="CP000267">
    <property type="protein sequence ID" value="ABD71072.1"/>
    <property type="molecule type" value="Genomic_DNA"/>
</dbReference>
<keyword evidence="3" id="KW-1185">Reference proteome</keyword>
<dbReference type="KEGG" id="rfr:Rfer_3363"/>
<evidence type="ECO:0000313" key="2">
    <source>
        <dbReference type="EMBL" id="ABD71072.1"/>
    </source>
</evidence>
<gene>
    <name evidence="2" type="ordered locus">Rfer_3363</name>
</gene>
<dbReference type="InterPro" id="IPR012902">
    <property type="entry name" value="N_methyl_site"/>
</dbReference>
<evidence type="ECO:0000256" key="1">
    <source>
        <dbReference type="SAM" id="Phobius"/>
    </source>
</evidence>
<dbReference type="SUPFAM" id="SSF54523">
    <property type="entry name" value="Pili subunits"/>
    <property type="match status" value="1"/>
</dbReference>
<dbReference type="OrthoDB" id="8912043at2"/>